<dbReference type="Gene3D" id="3.60.130.30">
    <property type="match status" value="1"/>
</dbReference>
<reference evidence="2 3" key="1">
    <citation type="journal article" date="2015" name="Fungal Genet. Biol.">
        <title>Evolution of novel wood decay mechanisms in Agaricales revealed by the genome sequences of Fistulina hepatica and Cylindrobasidium torrendii.</title>
        <authorList>
            <person name="Floudas D."/>
            <person name="Held B.W."/>
            <person name="Riley R."/>
            <person name="Nagy L.G."/>
            <person name="Koehler G."/>
            <person name="Ransdell A.S."/>
            <person name="Younus H."/>
            <person name="Chow J."/>
            <person name="Chiniquy J."/>
            <person name="Lipzen A."/>
            <person name="Tritt A."/>
            <person name="Sun H."/>
            <person name="Haridas S."/>
            <person name="LaButti K."/>
            <person name="Ohm R.A."/>
            <person name="Kues U."/>
            <person name="Blanchette R.A."/>
            <person name="Grigoriev I.V."/>
            <person name="Minto R.E."/>
            <person name="Hibbett D.S."/>
        </authorList>
    </citation>
    <scope>NUCLEOTIDE SEQUENCE [LARGE SCALE GENOMIC DNA]</scope>
    <source>
        <strain evidence="2 3">FP15055 ss-10</strain>
    </source>
</reference>
<feature type="compositionally biased region" description="Basic residues" evidence="1">
    <location>
        <begin position="232"/>
        <end position="248"/>
    </location>
</feature>
<feature type="region of interest" description="Disordered" evidence="1">
    <location>
        <begin position="177"/>
        <end position="255"/>
    </location>
</feature>
<proteinExistence type="predicted"/>
<evidence type="ECO:0000313" key="2">
    <source>
        <dbReference type="EMBL" id="KIY62105.1"/>
    </source>
</evidence>
<dbReference type="AlphaFoldDB" id="A0A0D7AVS3"/>
<evidence type="ECO:0000313" key="3">
    <source>
        <dbReference type="Proteomes" id="UP000054007"/>
    </source>
</evidence>
<dbReference type="EMBL" id="KN880824">
    <property type="protein sequence ID" value="KIY62105.1"/>
    <property type="molecule type" value="Genomic_DNA"/>
</dbReference>
<keyword evidence="3" id="KW-1185">Reference proteome</keyword>
<dbReference type="STRING" id="1314674.A0A0D7AVS3"/>
<feature type="region of interest" description="Disordered" evidence="1">
    <location>
        <begin position="114"/>
        <end position="144"/>
    </location>
</feature>
<organism evidence="2 3">
    <name type="scientific">Cylindrobasidium torrendii FP15055 ss-10</name>
    <dbReference type="NCBI Taxonomy" id="1314674"/>
    <lineage>
        <taxon>Eukaryota</taxon>
        <taxon>Fungi</taxon>
        <taxon>Dikarya</taxon>
        <taxon>Basidiomycota</taxon>
        <taxon>Agaricomycotina</taxon>
        <taxon>Agaricomycetes</taxon>
        <taxon>Agaricomycetidae</taxon>
        <taxon>Agaricales</taxon>
        <taxon>Marasmiineae</taxon>
        <taxon>Physalacriaceae</taxon>
        <taxon>Cylindrobasidium</taxon>
    </lineage>
</organism>
<dbReference type="Proteomes" id="UP000054007">
    <property type="component" value="Unassembled WGS sequence"/>
</dbReference>
<accession>A0A0D7AVS3</accession>
<feature type="compositionally biased region" description="Low complexity" evidence="1">
    <location>
        <begin position="185"/>
        <end position="195"/>
    </location>
</feature>
<evidence type="ECO:0000256" key="1">
    <source>
        <dbReference type="SAM" id="MobiDB-lite"/>
    </source>
</evidence>
<sequence>MIVTRGLSRLLNIVLPSVREIVDWQEAEGVLDVRRRPVEGRPAQRLRTPGLDVANCVLEPLVSKLGSDGRPRTETTDRYDSALHDFPGALVDSLSPETEQDLAADRWEKTLRSYDRMPIPPPDCTQGLSEAEFGDGSVPQTPTFPPDANQSVLWLVNLLVAHNIIVAVLEANSRDPHWADRHPGSHSSSKATSKSQANPKKRPRHSDGSSPPPSAKRQTLAAGAPQMTPRQAYKKMKNQAQRRRKRDRRGADEVDLPGIDVEEVRTADGGWQGSRQVVRDIGVDVVAKWEARTLGQYLADVVLVPFRNSGQLPTKIYDNMGRLIIYRTALVGFINPELTVEYAATKLSPFMAQFMYECQKFVLGCTVEEGNQVRGPHFFQISGYDRNNKITPELRAWHRNHQNMRALATLFRVDGPMYRVTSYVNATLDEFPGVRARYFQLKTYMERKYGISPQYGLFWNFCLNWGRDSRFVKCLPHVDAMNIAIGLCAIFIYGVFNSDEKCWLCIWDANLFIQLPPGVVLTYPSALFYHFNYDLDDLLPFLSPERKAELDEILSKARLRDVDIVVSPTEPTAATRHLCTPLSDSMQARGSCVFFIQATMFQSSELDTDTLKNARAQGKDTGCDVEELKLRGMYWQEYVRSTTATT</sequence>
<name>A0A0D7AVS3_9AGAR</name>
<protein>
    <submittedName>
        <fullName evidence="2">Uncharacterized protein</fullName>
    </submittedName>
</protein>
<dbReference type="OrthoDB" id="3266461at2759"/>
<gene>
    <name evidence="2" type="ORF">CYLTODRAFT_494872</name>
</gene>